<protein>
    <recommendedName>
        <fullName evidence="5">Immunogenic protein (Bcsp31-1)</fullName>
    </recommendedName>
</protein>
<feature type="signal peptide" evidence="2">
    <location>
        <begin position="1"/>
        <end position="15"/>
    </location>
</feature>
<organism evidence="3 4">
    <name type="scientific">Mesorhizobium neociceri</name>
    <dbReference type="NCBI Taxonomy" id="1307853"/>
    <lineage>
        <taxon>Bacteria</taxon>
        <taxon>Pseudomonadati</taxon>
        <taxon>Pseudomonadota</taxon>
        <taxon>Alphaproteobacteria</taxon>
        <taxon>Hyphomicrobiales</taxon>
        <taxon>Phyllobacteriaceae</taxon>
        <taxon>Mesorhizobium</taxon>
    </lineage>
</organism>
<sequence>MKRLLILFAVGLALAACDNNIQPTKAPVVDQVPQPTPKSPTGGDQLPPAQ</sequence>
<accession>A0A838B808</accession>
<dbReference type="Proteomes" id="UP000558284">
    <property type="component" value="Unassembled WGS sequence"/>
</dbReference>
<evidence type="ECO:0008006" key="5">
    <source>
        <dbReference type="Google" id="ProtNLM"/>
    </source>
</evidence>
<dbReference type="RefSeq" id="WP_181059101.1">
    <property type="nucleotide sequence ID" value="NZ_JACDTY010000008.1"/>
</dbReference>
<gene>
    <name evidence="3" type="ORF">H0241_18590</name>
</gene>
<feature type="region of interest" description="Disordered" evidence="1">
    <location>
        <begin position="24"/>
        <end position="50"/>
    </location>
</feature>
<dbReference type="EMBL" id="JACDTY010000008">
    <property type="protein sequence ID" value="MBA1142262.1"/>
    <property type="molecule type" value="Genomic_DNA"/>
</dbReference>
<proteinExistence type="predicted"/>
<evidence type="ECO:0000256" key="1">
    <source>
        <dbReference type="SAM" id="MobiDB-lite"/>
    </source>
</evidence>
<keyword evidence="2" id="KW-0732">Signal</keyword>
<feature type="chain" id="PRO_5032520101" description="Immunogenic protein (Bcsp31-1)" evidence="2">
    <location>
        <begin position="16"/>
        <end position="50"/>
    </location>
</feature>
<evidence type="ECO:0000313" key="3">
    <source>
        <dbReference type="EMBL" id="MBA1142262.1"/>
    </source>
</evidence>
<evidence type="ECO:0000313" key="4">
    <source>
        <dbReference type="Proteomes" id="UP000558284"/>
    </source>
</evidence>
<reference evidence="3 4" key="1">
    <citation type="submission" date="2020-07" db="EMBL/GenBank/DDBJ databases">
        <title>Definition of the novel symbiovar canariense within Mesorhizobium novociceri, a new species of genus Mesorhizobium nodulating Cicer canariense in the Caldera de Taburiente National Park (La Palma, Canary Islands).</title>
        <authorList>
            <person name="Leon-Barrios M."/>
            <person name="Perez-Yepez J."/>
            <person name="Flores-Felix J.D."/>
            <person name="Ramirez-Baena M.H."/>
            <person name="Pulido-Suarez L."/>
            <person name="Igual J.M."/>
            <person name="Velazquez E."/>
            <person name="Peix A."/>
        </authorList>
    </citation>
    <scope>NUCLEOTIDE SEQUENCE [LARGE SCALE GENOMIC DNA]</scope>
    <source>
        <strain evidence="3 4">CCANP35</strain>
    </source>
</reference>
<comment type="caution">
    <text evidence="3">The sequence shown here is derived from an EMBL/GenBank/DDBJ whole genome shotgun (WGS) entry which is preliminary data.</text>
</comment>
<name>A0A838B808_9HYPH</name>
<dbReference type="PROSITE" id="PS51257">
    <property type="entry name" value="PROKAR_LIPOPROTEIN"/>
    <property type="match status" value="1"/>
</dbReference>
<dbReference type="AlphaFoldDB" id="A0A838B808"/>
<evidence type="ECO:0000256" key="2">
    <source>
        <dbReference type="SAM" id="SignalP"/>
    </source>
</evidence>
<keyword evidence="4" id="KW-1185">Reference proteome</keyword>